<proteinExistence type="predicted"/>
<sequence>MNRDAVVYAGFSAGPCVLSPDLLPLAAVDPLDTVDKPFTTGLGVLDRLFMPHVDSPDHPETGDCTRLAAQLETQEVPHWRLRDGDVLVREGNRDELLT</sequence>
<keyword evidence="2" id="KW-1185">Reference proteome</keyword>
<dbReference type="AlphaFoldDB" id="A0A2K3UY68"/>
<dbReference type="EMBL" id="PPPD01000001">
    <property type="protein sequence ID" value="PNY81483.1"/>
    <property type="molecule type" value="Genomic_DNA"/>
</dbReference>
<dbReference type="Gene3D" id="3.40.50.880">
    <property type="match status" value="1"/>
</dbReference>
<dbReference type="Proteomes" id="UP000236379">
    <property type="component" value="Unassembled WGS sequence"/>
</dbReference>
<dbReference type="RefSeq" id="WP_103311926.1">
    <property type="nucleotide sequence ID" value="NZ_PPPD01000001.1"/>
</dbReference>
<accession>A0A2K3UY68</accession>
<protein>
    <recommendedName>
        <fullName evidence="3">Peptidase E</fullName>
    </recommendedName>
</protein>
<organism evidence="1 2">
    <name type="scientific">Deinococcus koreensis</name>
    <dbReference type="NCBI Taxonomy" id="2054903"/>
    <lineage>
        <taxon>Bacteria</taxon>
        <taxon>Thermotogati</taxon>
        <taxon>Deinococcota</taxon>
        <taxon>Deinococci</taxon>
        <taxon>Deinococcales</taxon>
        <taxon>Deinococcaceae</taxon>
        <taxon>Deinococcus</taxon>
    </lineage>
</organism>
<dbReference type="OrthoDB" id="3373764at2"/>
<evidence type="ECO:0000313" key="1">
    <source>
        <dbReference type="EMBL" id="PNY81483.1"/>
    </source>
</evidence>
<evidence type="ECO:0008006" key="3">
    <source>
        <dbReference type="Google" id="ProtNLM"/>
    </source>
</evidence>
<dbReference type="InterPro" id="IPR029062">
    <property type="entry name" value="Class_I_gatase-like"/>
</dbReference>
<gene>
    <name evidence="1" type="ORF">CVO96_08900</name>
</gene>
<evidence type="ECO:0000313" key="2">
    <source>
        <dbReference type="Proteomes" id="UP000236379"/>
    </source>
</evidence>
<comment type="caution">
    <text evidence="1">The sequence shown here is derived from an EMBL/GenBank/DDBJ whole genome shotgun (WGS) entry which is preliminary data.</text>
</comment>
<name>A0A2K3UY68_9DEIO</name>
<reference evidence="1 2" key="1">
    <citation type="submission" date="2018-01" db="EMBL/GenBank/DDBJ databases">
        <title>Deinococcus koreensis sp. nov., a radiation-resistant bacterium isolated from river water.</title>
        <authorList>
            <person name="Choi A."/>
        </authorList>
    </citation>
    <scope>NUCLEOTIDE SEQUENCE [LARGE SCALE GENOMIC DNA]</scope>
    <source>
        <strain evidence="1 2">SJW1-2</strain>
    </source>
</reference>